<dbReference type="EMBL" id="JAKROA010000002">
    <property type="protein sequence ID" value="KAL5110579.1"/>
    <property type="molecule type" value="Genomic_DNA"/>
</dbReference>
<gene>
    <name evidence="7" type="ORF">TcWFU_006854</name>
</gene>
<evidence type="ECO:0000256" key="2">
    <source>
        <dbReference type="ARBA" id="ARBA00022692"/>
    </source>
</evidence>
<dbReference type="CDD" id="cd12100">
    <property type="entry name" value="DD_CABYR_SP17"/>
    <property type="match status" value="1"/>
</dbReference>
<feature type="transmembrane region" description="Helical" evidence="5">
    <location>
        <begin position="311"/>
        <end position="337"/>
    </location>
</feature>
<dbReference type="Proteomes" id="UP001651158">
    <property type="component" value="Unassembled WGS sequence"/>
</dbReference>
<protein>
    <recommendedName>
        <fullName evidence="6">RIIa domain-containing protein</fullName>
    </recommendedName>
</protein>
<name>A0ABR4QLR7_9CEST</name>
<feature type="transmembrane region" description="Helical" evidence="5">
    <location>
        <begin position="145"/>
        <end position="169"/>
    </location>
</feature>
<comment type="subcellular location">
    <subcellularLocation>
        <location evidence="1">Membrane</location>
        <topology evidence="1">Multi-pass membrane protein</topology>
    </subcellularLocation>
</comment>
<dbReference type="SUPFAM" id="SSF47391">
    <property type="entry name" value="Dimerization-anchoring domain of cAMP-dependent PK regulatory subunit"/>
    <property type="match status" value="1"/>
</dbReference>
<dbReference type="InterPro" id="IPR018499">
    <property type="entry name" value="Tetraspanin/Peripherin"/>
</dbReference>
<evidence type="ECO:0000313" key="8">
    <source>
        <dbReference type="Proteomes" id="UP001651158"/>
    </source>
</evidence>
<evidence type="ECO:0000313" key="7">
    <source>
        <dbReference type="EMBL" id="KAL5110579.1"/>
    </source>
</evidence>
<keyword evidence="3 5" id="KW-1133">Transmembrane helix</keyword>
<dbReference type="Pfam" id="PF02197">
    <property type="entry name" value="RIIa"/>
    <property type="match status" value="1"/>
</dbReference>
<dbReference type="Pfam" id="PF00335">
    <property type="entry name" value="Tetraspanin"/>
    <property type="match status" value="1"/>
</dbReference>
<sequence length="429" mass="47613">MLWALQFSALATDVPPSKSNRQISSETNTLTITKSASKIRVNFKSAHSRKKKIRCERYNTIHLNLLFVLVGLALVVAGAWAVFNIPSFMQALAFAFDTDVAGTELYQNVKLTQAVAYVCVGLGLFIFLVAFFGCCGVVTDSCCLLITYAVVVSLLFLAKVICVLVFLLLGEKISPIVIDEIRGSFSRNYMGYLGLPHQDNSASYSQAMDTIMLNFQCCGVDGLQDFEQPRTSKLWHEVGRLYVTAENQEITGDAVGLPVACCQFRNIDFPMNSTFHQLHRSMKSTQCPIKPVSAYNTMGCVEKISSTLKQYTVVIAVTPVIIAVIEVIGVILASALAHEQNTINFMSVPFSNTHLRVPPGFANVLWCFAREVLRVQPPDIPRFGMEYFDHLLRVRLETGEEDIAKLGAAIDDRYYNNRSFVVSTSPQPE</sequence>
<evidence type="ECO:0000256" key="1">
    <source>
        <dbReference type="ARBA" id="ARBA00004141"/>
    </source>
</evidence>
<dbReference type="PANTHER" id="PTHR19282">
    <property type="entry name" value="TETRASPANIN"/>
    <property type="match status" value="1"/>
</dbReference>
<dbReference type="InterPro" id="IPR003117">
    <property type="entry name" value="cAMP_dep_PK_reg_su_I/II_a/b"/>
</dbReference>
<feature type="transmembrane region" description="Helical" evidence="5">
    <location>
        <begin position="61"/>
        <end position="83"/>
    </location>
</feature>
<organism evidence="7 8">
    <name type="scientific">Taenia crassiceps</name>
    <dbReference type="NCBI Taxonomy" id="6207"/>
    <lineage>
        <taxon>Eukaryota</taxon>
        <taxon>Metazoa</taxon>
        <taxon>Spiralia</taxon>
        <taxon>Lophotrochozoa</taxon>
        <taxon>Platyhelminthes</taxon>
        <taxon>Cestoda</taxon>
        <taxon>Eucestoda</taxon>
        <taxon>Cyclophyllidea</taxon>
        <taxon>Taeniidae</taxon>
        <taxon>Taenia</taxon>
    </lineage>
</organism>
<comment type="caution">
    <text evidence="7">The sequence shown here is derived from an EMBL/GenBank/DDBJ whole genome shotgun (WGS) entry which is preliminary data.</text>
</comment>
<evidence type="ECO:0000256" key="3">
    <source>
        <dbReference type="ARBA" id="ARBA00022989"/>
    </source>
</evidence>
<evidence type="ECO:0000259" key="6">
    <source>
        <dbReference type="SMART" id="SM00394"/>
    </source>
</evidence>
<dbReference type="PRINTS" id="PR00259">
    <property type="entry name" value="TMFOUR"/>
</dbReference>
<proteinExistence type="predicted"/>
<accession>A0ABR4QLR7</accession>
<reference evidence="7 8" key="1">
    <citation type="journal article" date="2022" name="Front. Cell. Infect. Microbiol.">
        <title>The Genomes of Two Strains of Taenia crassiceps the Animal Model for the Study of Human Cysticercosis.</title>
        <authorList>
            <person name="Bobes R.J."/>
            <person name="Estrada K."/>
            <person name="Rios-Valencia D.G."/>
            <person name="Calderon-Gallegos A."/>
            <person name="de la Torre P."/>
            <person name="Carrero J.C."/>
            <person name="Sanchez-Flores A."/>
            <person name="Laclette J.P."/>
        </authorList>
    </citation>
    <scope>NUCLEOTIDE SEQUENCE [LARGE SCALE GENOMIC DNA]</scope>
    <source>
        <strain evidence="7">WFUcys</strain>
    </source>
</reference>
<dbReference type="InterPro" id="IPR047579">
    <property type="entry name" value="DD_CABYR_SP17"/>
</dbReference>
<evidence type="ECO:0000256" key="5">
    <source>
        <dbReference type="SAM" id="Phobius"/>
    </source>
</evidence>
<keyword evidence="2 5" id="KW-0812">Transmembrane</keyword>
<dbReference type="Gene3D" id="1.20.890.10">
    <property type="entry name" value="cAMP-dependent protein kinase regulatory subunit, dimerization-anchoring domain"/>
    <property type="match status" value="1"/>
</dbReference>
<dbReference type="PANTHER" id="PTHR19282:SF519">
    <property type="entry name" value="TETRASPANIN"/>
    <property type="match status" value="1"/>
</dbReference>
<feature type="domain" description="RIIa" evidence="6">
    <location>
        <begin position="359"/>
        <end position="396"/>
    </location>
</feature>
<keyword evidence="8" id="KW-1185">Reference proteome</keyword>
<evidence type="ECO:0000256" key="4">
    <source>
        <dbReference type="ARBA" id="ARBA00023136"/>
    </source>
</evidence>
<feature type="transmembrane region" description="Helical" evidence="5">
    <location>
        <begin position="114"/>
        <end position="138"/>
    </location>
</feature>
<dbReference type="Gene3D" id="1.10.1450.10">
    <property type="entry name" value="Tetraspanin"/>
    <property type="match status" value="1"/>
</dbReference>
<dbReference type="InterPro" id="IPR008952">
    <property type="entry name" value="Tetraspanin_EC2_sf"/>
</dbReference>
<dbReference type="SUPFAM" id="SSF48652">
    <property type="entry name" value="Tetraspanin"/>
    <property type="match status" value="1"/>
</dbReference>
<dbReference type="SMART" id="SM00394">
    <property type="entry name" value="RIIa"/>
    <property type="match status" value="1"/>
</dbReference>
<keyword evidence="4 5" id="KW-0472">Membrane</keyword>